<dbReference type="PATRIC" id="fig|879305.3.peg.516"/>
<dbReference type="RefSeq" id="WP_004834120.1">
    <property type="nucleotide sequence ID" value="NZ_AEXM01000012.1"/>
</dbReference>
<comment type="caution">
    <text evidence="2">The sequence shown here is derived from an EMBL/GenBank/DDBJ whole genome shotgun (WGS) entry which is preliminary data.</text>
</comment>
<dbReference type="eggNOG" id="COG1307">
    <property type="taxonomic scope" value="Bacteria"/>
</dbReference>
<dbReference type="PANTHER" id="PTHR33434:SF2">
    <property type="entry name" value="FATTY ACID-BINDING PROTEIN TM_1468"/>
    <property type="match status" value="1"/>
</dbReference>
<keyword evidence="3" id="KW-1185">Reference proteome</keyword>
<dbReference type="InterPro" id="IPR050270">
    <property type="entry name" value="DegV_domain_contain"/>
</dbReference>
<protein>
    <submittedName>
        <fullName evidence="2">EDD domain protein, DegV family</fullName>
    </submittedName>
</protein>
<dbReference type="STRING" id="879305.HMPREF9290_1456"/>
<proteinExistence type="predicted"/>
<dbReference type="SUPFAM" id="SSF82549">
    <property type="entry name" value="DAK1/DegV-like"/>
    <property type="match status" value="1"/>
</dbReference>
<dbReference type="Gene3D" id="3.30.1180.10">
    <property type="match status" value="1"/>
</dbReference>
<evidence type="ECO:0000313" key="3">
    <source>
        <dbReference type="Proteomes" id="UP000005286"/>
    </source>
</evidence>
<dbReference type="Gene3D" id="3.40.50.10440">
    <property type="entry name" value="Dihydroxyacetone kinase, domain 1"/>
    <property type="match status" value="1"/>
</dbReference>
<dbReference type="Pfam" id="PF02645">
    <property type="entry name" value="DegV"/>
    <property type="match status" value="1"/>
</dbReference>
<dbReference type="InterPro" id="IPR043168">
    <property type="entry name" value="DegV_C"/>
</dbReference>
<gene>
    <name evidence="2" type="ORF">HMPREF9290_1456</name>
</gene>
<dbReference type="NCBIfam" id="TIGR00762">
    <property type="entry name" value="DegV"/>
    <property type="match status" value="1"/>
</dbReference>
<dbReference type="InterPro" id="IPR003797">
    <property type="entry name" value="DegV"/>
</dbReference>
<sequence>MTEYIISSESIIDLPIDFVEKLDVNIINSNYMIDDKIYLDDFGKSLDMETFYENMENGAAPTTSAINTGEYVEYFREILKTGKDIIHVCLSSGISGQYNFLLQAIDILKEEFPERKIYPVDSRMASSGVGLLVIKLLELKESGMDIESLYNWAMENRLKVINCTSNENLEYVARGGRISKTAADIGTLLKICPIIEVNNDGEMIVTTKIRTRKKLFKKMMEMMKENAIDGTDYDDYIIITHAKNIEFAQEFEEEIKKDFPKAKIIIANNGPTIGSHIGPGTITLFYWGNKRFG</sequence>
<organism evidence="2 3">
    <name type="scientific">Anaerococcus prevotii ACS-065-V-Col13</name>
    <dbReference type="NCBI Taxonomy" id="879305"/>
    <lineage>
        <taxon>Bacteria</taxon>
        <taxon>Bacillati</taxon>
        <taxon>Bacillota</taxon>
        <taxon>Tissierellia</taxon>
        <taxon>Tissierellales</taxon>
        <taxon>Peptoniphilaceae</taxon>
        <taxon>Anaerococcus</taxon>
    </lineage>
</organism>
<dbReference type="Gene3D" id="2.20.28.50">
    <property type="entry name" value="degv family protein"/>
    <property type="match status" value="1"/>
</dbReference>
<reference evidence="2 3" key="1">
    <citation type="submission" date="2011-01" db="EMBL/GenBank/DDBJ databases">
        <authorList>
            <person name="Durkin A.S."/>
            <person name="Madupu R."/>
            <person name="Torralba M."/>
            <person name="Gillis M."/>
            <person name="Methe B."/>
            <person name="Sutton G."/>
            <person name="Nelson K.E."/>
        </authorList>
    </citation>
    <scope>NUCLEOTIDE SEQUENCE [LARGE SCALE GENOMIC DNA]</scope>
    <source>
        <strain evidence="2 3">ACS-065-V-Col13</strain>
    </source>
</reference>
<evidence type="ECO:0000313" key="2">
    <source>
        <dbReference type="EMBL" id="EGC82328.1"/>
    </source>
</evidence>
<dbReference type="PROSITE" id="PS51482">
    <property type="entry name" value="DEGV"/>
    <property type="match status" value="1"/>
</dbReference>
<keyword evidence="1" id="KW-0446">Lipid-binding</keyword>
<dbReference type="EMBL" id="AEXM01000012">
    <property type="protein sequence ID" value="EGC82328.1"/>
    <property type="molecule type" value="Genomic_DNA"/>
</dbReference>
<dbReference type="GO" id="GO:0008289">
    <property type="term" value="F:lipid binding"/>
    <property type="evidence" value="ECO:0007669"/>
    <property type="project" value="UniProtKB-KW"/>
</dbReference>
<dbReference type="Proteomes" id="UP000005286">
    <property type="component" value="Unassembled WGS sequence"/>
</dbReference>
<dbReference type="AlphaFoldDB" id="F0GUN4"/>
<dbReference type="PANTHER" id="PTHR33434">
    <property type="entry name" value="DEGV DOMAIN-CONTAINING PROTEIN DR_1986-RELATED"/>
    <property type="match status" value="1"/>
</dbReference>
<name>F0GUN4_9FIRM</name>
<accession>F0GUN4</accession>
<evidence type="ECO:0000256" key="1">
    <source>
        <dbReference type="ARBA" id="ARBA00023121"/>
    </source>
</evidence>